<dbReference type="InterPro" id="IPR003661">
    <property type="entry name" value="HisK_dim/P_dom"/>
</dbReference>
<dbReference type="InterPro" id="IPR050428">
    <property type="entry name" value="TCS_sensor_his_kinase"/>
</dbReference>
<dbReference type="PANTHER" id="PTHR45436">
    <property type="entry name" value="SENSOR HISTIDINE KINASE YKOH"/>
    <property type="match status" value="1"/>
</dbReference>
<dbReference type="InterPro" id="IPR036097">
    <property type="entry name" value="HisK_dim/P_sf"/>
</dbReference>
<evidence type="ECO:0000256" key="11">
    <source>
        <dbReference type="SAM" id="Phobius"/>
    </source>
</evidence>
<dbReference type="AlphaFoldDB" id="A0A5P3AG97"/>
<dbReference type="InterPro" id="IPR004358">
    <property type="entry name" value="Sig_transdc_His_kin-like_C"/>
</dbReference>
<feature type="domain" description="Histidine kinase" evidence="12">
    <location>
        <begin position="252"/>
        <end position="453"/>
    </location>
</feature>
<keyword evidence="4" id="KW-0597">Phosphoprotein</keyword>
<keyword evidence="7" id="KW-0418">Kinase</keyword>
<dbReference type="OrthoDB" id="9809766at2"/>
<keyword evidence="9" id="KW-0902">Two-component regulatory system</keyword>
<dbReference type="PRINTS" id="PR00344">
    <property type="entry name" value="BCTRLSENSOR"/>
</dbReference>
<evidence type="ECO:0000256" key="7">
    <source>
        <dbReference type="ARBA" id="ARBA00022777"/>
    </source>
</evidence>
<organism evidence="14 15">
    <name type="scientific">Roseovarius indicus</name>
    <dbReference type="NCBI Taxonomy" id="540747"/>
    <lineage>
        <taxon>Bacteria</taxon>
        <taxon>Pseudomonadati</taxon>
        <taxon>Pseudomonadota</taxon>
        <taxon>Alphaproteobacteria</taxon>
        <taxon>Rhodobacterales</taxon>
        <taxon>Roseobacteraceae</taxon>
        <taxon>Roseovarius</taxon>
    </lineage>
</organism>
<dbReference type="PROSITE" id="PS50885">
    <property type="entry name" value="HAMP"/>
    <property type="match status" value="1"/>
</dbReference>
<feature type="transmembrane region" description="Helical" evidence="11">
    <location>
        <begin position="18"/>
        <end position="39"/>
    </location>
</feature>
<evidence type="ECO:0000256" key="3">
    <source>
        <dbReference type="ARBA" id="ARBA00012438"/>
    </source>
</evidence>
<dbReference type="Pfam" id="PF00512">
    <property type="entry name" value="HisKA"/>
    <property type="match status" value="1"/>
</dbReference>
<dbReference type="InterPro" id="IPR003594">
    <property type="entry name" value="HATPase_dom"/>
</dbReference>
<feature type="domain" description="HAMP" evidence="13">
    <location>
        <begin position="191"/>
        <end position="244"/>
    </location>
</feature>
<keyword evidence="8 11" id="KW-1133">Transmembrane helix</keyword>
<keyword evidence="6 11" id="KW-0812">Transmembrane</keyword>
<reference evidence="14 15" key="1">
    <citation type="submission" date="2018-08" db="EMBL/GenBank/DDBJ databases">
        <title>Genetic Globetrotter - A new plasmid hitch-hiking vast phylogenetic and geographic distances.</title>
        <authorList>
            <person name="Vollmers J."/>
            <person name="Petersen J."/>
        </authorList>
    </citation>
    <scope>NUCLEOTIDE SEQUENCE [LARGE SCALE GENOMIC DNA]</scope>
    <source>
        <strain evidence="14 15">DSM 26383</strain>
    </source>
</reference>
<dbReference type="SMART" id="SM00387">
    <property type="entry name" value="HATPase_c"/>
    <property type="match status" value="1"/>
</dbReference>
<name>A0A5P3AG97_9RHOB</name>
<evidence type="ECO:0000313" key="15">
    <source>
        <dbReference type="Proteomes" id="UP000325785"/>
    </source>
</evidence>
<evidence type="ECO:0000256" key="6">
    <source>
        <dbReference type="ARBA" id="ARBA00022692"/>
    </source>
</evidence>
<sequence>MTGLAALFGEARSLRRRLVVNILLAVGFCFALASVILTYEFYEHLAENRDEALAREAAEIAGQITPGAPDLGLDADALRFEGSEGLYRYTVFDAQLRPLVGGEVAAGLEGRLTGAAGAAGPVFFGLEGGRAAAALAVERAGERYVVLTSTAQGPTGDESHLAELMHEVTEEVQWVILGIAAILFAAILATRRSLAPLRRVSGEAAAIGPGATERRLSTTQLPTEIVPLVHAVNEAFDRLDQGYRAQRDFSSNVAHEVRTPLAVLRSAIDRLEDGPLRQELRRDVLRLEQMFEQLVDLARAEALGVTAFEEVDLHKVALSVAQEMGVAAMREGKQLAVTGATSARVRGHAGLLAIALGNLLRNAISYTDGEGEIEIEIGDSPAGWRVMDRGPGIPDAQKAQLFQRFRRGATGGRDGAGIGLAIVKSVADAHGAHVTVTDRPGGGSTFSFTFGNG</sequence>
<dbReference type="Proteomes" id="UP000325785">
    <property type="component" value="Chromosome"/>
</dbReference>
<dbReference type="EMBL" id="CP031598">
    <property type="protein sequence ID" value="QEW27806.1"/>
    <property type="molecule type" value="Genomic_DNA"/>
</dbReference>
<dbReference type="CDD" id="cd00082">
    <property type="entry name" value="HisKA"/>
    <property type="match status" value="1"/>
</dbReference>
<dbReference type="InterPro" id="IPR005467">
    <property type="entry name" value="His_kinase_dom"/>
</dbReference>
<dbReference type="SMART" id="SM00388">
    <property type="entry name" value="HisKA"/>
    <property type="match status" value="1"/>
</dbReference>
<dbReference type="RefSeq" id="WP_057819940.1">
    <property type="nucleotide sequence ID" value="NZ_CP031598.1"/>
</dbReference>
<keyword evidence="5 14" id="KW-0808">Transferase</keyword>
<evidence type="ECO:0000259" key="12">
    <source>
        <dbReference type="PROSITE" id="PS50109"/>
    </source>
</evidence>
<evidence type="ECO:0000256" key="8">
    <source>
        <dbReference type="ARBA" id="ARBA00022989"/>
    </source>
</evidence>
<comment type="subcellular location">
    <subcellularLocation>
        <location evidence="2">Membrane</location>
        <topology evidence="2">Multi-pass membrane protein</topology>
    </subcellularLocation>
</comment>
<dbReference type="InterPro" id="IPR003660">
    <property type="entry name" value="HAMP_dom"/>
</dbReference>
<evidence type="ECO:0000256" key="2">
    <source>
        <dbReference type="ARBA" id="ARBA00004141"/>
    </source>
</evidence>
<keyword evidence="10 11" id="KW-0472">Membrane</keyword>
<evidence type="ECO:0000256" key="4">
    <source>
        <dbReference type="ARBA" id="ARBA00022553"/>
    </source>
</evidence>
<dbReference type="GO" id="GO:0005886">
    <property type="term" value="C:plasma membrane"/>
    <property type="evidence" value="ECO:0007669"/>
    <property type="project" value="TreeGrafter"/>
</dbReference>
<dbReference type="Gene3D" id="1.10.287.130">
    <property type="match status" value="1"/>
</dbReference>
<evidence type="ECO:0000313" key="14">
    <source>
        <dbReference type="EMBL" id="QEW27806.1"/>
    </source>
</evidence>
<evidence type="ECO:0000259" key="13">
    <source>
        <dbReference type="PROSITE" id="PS50885"/>
    </source>
</evidence>
<comment type="catalytic activity">
    <reaction evidence="1">
        <text>ATP + protein L-histidine = ADP + protein N-phospho-L-histidine.</text>
        <dbReference type="EC" id="2.7.13.3"/>
    </reaction>
</comment>
<dbReference type="Pfam" id="PF00672">
    <property type="entry name" value="HAMP"/>
    <property type="match status" value="1"/>
</dbReference>
<dbReference type="EC" id="2.7.13.3" evidence="3"/>
<dbReference type="InterPro" id="IPR036890">
    <property type="entry name" value="HATPase_C_sf"/>
</dbReference>
<dbReference type="PROSITE" id="PS50109">
    <property type="entry name" value="HIS_KIN"/>
    <property type="match status" value="1"/>
</dbReference>
<dbReference type="KEGG" id="rid:RIdsm_03626"/>
<evidence type="ECO:0000256" key="9">
    <source>
        <dbReference type="ARBA" id="ARBA00023012"/>
    </source>
</evidence>
<proteinExistence type="predicted"/>
<dbReference type="SUPFAM" id="SSF47384">
    <property type="entry name" value="Homodimeric domain of signal transducing histidine kinase"/>
    <property type="match status" value="1"/>
</dbReference>
<dbReference type="SUPFAM" id="SSF55874">
    <property type="entry name" value="ATPase domain of HSP90 chaperone/DNA topoisomerase II/histidine kinase"/>
    <property type="match status" value="1"/>
</dbReference>
<evidence type="ECO:0000256" key="5">
    <source>
        <dbReference type="ARBA" id="ARBA00022679"/>
    </source>
</evidence>
<dbReference type="Gene3D" id="3.30.565.10">
    <property type="entry name" value="Histidine kinase-like ATPase, C-terminal domain"/>
    <property type="match status" value="1"/>
</dbReference>
<accession>A0A5P3AG97</accession>
<dbReference type="GO" id="GO:0000155">
    <property type="term" value="F:phosphorelay sensor kinase activity"/>
    <property type="evidence" value="ECO:0007669"/>
    <property type="project" value="InterPro"/>
</dbReference>
<gene>
    <name evidence="14" type="primary">qseC_1</name>
    <name evidence="14" type="ORF">RIdsm_03626</name>
</gene>
<evidence type="ECO:0000256" key="1">
    <source>
        <dbReference type="ARBA" id="ARBA00000085"/>
    </source>
</evidence>
<dbReference type="PANTHER" id="PTHR45436:SF15">
    <property type="entry name" value="SENSOR HISTIDINE KINASE CUSS"/>
    <property type="match status" value="1"/>
</dbReference>
<protein>
    <recommendedName>
        <fullName evidence="3">histidine kinase</fullName>
        <ecNumber evidence="3">2.7.13.3</ecNumber>
    </recommendedName>
</protein>
<evidence type="ECO:0000256" key="10">
    <source>
        <dbReference type="ARBA" id="ARBA00023136"/>
    </source>
</evidence>
<dbReference type="Pfam" id="PF02518">
    <property type="entry name" value="HATPase_c"/>
    <property type="match status" value="1"/>
</dbReference>